<evidence type="ECO:0000313" key="1">
    <source>
        <dbReference type="EMBL" id="KAJ1891389.1"/>
    </source>
</evidence>
<accession>A0ACC1IAB1</accession>
<dbReference type="Proteomes" id="UP001150581">
    <property type="component" value="Unassembled WGS sequence"/>
</dbReference>
<keyword evidence="2" id="KW-1185">Reference proteome</keyword>
<proteinExistence type="predicted"/>
<evidence type="ECO:0000313" key="2">
    <source>
        <dbReference type="Proteomes" id="UP001150581"/>
    </source>
</evidence>
<protein>
    <submittedName>
        <fullName evidence="1">Uncharacterized protein</fullName>
    </submittedName>
</protein>
<dbReference type="EMBL" id="JANBPG010001166">
    <property type="protein sequence ID" value="KAJ1891389.1"/>
    <property type="molecule type" value="Genomic_DNA"/>
</dbReference>
<organism evidence="1 2">
    <name type="scientific">Kickxella alabastrina</name>
    <dbReference type="NCBI Taxonomy" id="61397"/>
    <lineage>
        <taxon>Eukaryota</taxon>
        <taxon>Fungi</taxon>
        <taxon>Fungi incertae sedis</taxon>
        <taxon>Zoopagomycota</taxon>
        <taxon>Kickxellomycotina</taxon>
        <taxon>Kickxellomycetes</taxon>
        <taxon>Kickxellales</taxon>
        <taxon>Kickxellaceae</taxon>
        <taxon>Kickxella</taxon>
    </lineage>
</organism>
<comment type="caution">
    <text evidence="1">The sequence shown here is derived from an EMBL/GenBank/DDBJ whole genome shotgun (WGS) entry which is preliminary data.</text>
</comment>
<sequence length="546" mass="57038">MSINNDTGADVHRESKFSRIIRKCNDFRSTPAAVLTVSTLAVFADTVVYGLIVPFLPEILQDKLGMSTSANGILFGCFGVGVLIGAPISAYISDRWNIRKWPMIIGLVGLGVTSVLFALANAFWQLVVARLAQGISSGITWAIGLGMIADVYAGGEAMGRAMGIAFSGFTLGYLGGPVLGGVIYGAGGTHAIAIFVAAITVVDLVFRLLLKEPESIMSPVASHNGLSANLELEIAQHEGILESNLSAVTCNLEQGNACAQSEADIKSLSVPVPSPVAIKKTASIASLANSRIQAEATAAGEIALNGVEHTVLKVESTETIVALPKKRTTMLDLLKEWQILACCVATITVTGASGAFEPTLPIHLDEKYNSSSTIIGVVFISIVVPSVIAGPIAGKYTEDERVLTWLAPYGRFGLMIIGSIFAAIATACLGATRNMAGLVVNLAVVGLFSGCAAVPIMSAMGVHVHRMGGDAYAKVYALFNIAYSVGVIIIPTVLPPIMKAIGFAGTMGVISSILVLGAIVLAINPTRQLLKYGRSAFIGENARTFL</sequence>
<gene>
    <name evidence="1" type="ORF">LPJ66_006946</name>
</gene>
<reference evidence="1" key="1">
    <citation type="submission" date="2022-07" db="EMBL/GenBank/DDBJ databases">
        <title>Phylogenomic reconstructions and comparative analyses of Kickxellomycotina fungi.</title>
        <authorList>
            <person name="Reynolds N.K."/>
            <person name="Stajich J.E."/>
            <person name="Barry K."/>
            <person name="Grigoriev I.V."/>
            <person name="Crous P."/>
            <person name="Smith M.E."/>
        </authorList>
    </citation>
    <scope>NUCLEOTIDE SEQUENCE</scope>
    <source>
        <strain evidence="1">Benny 63K</strain>
    </source>
</reference>
<name>A0ACC1IAB1_9FUNG</name>